<dbReference type="Pfam" id="PF17389">
    <property type="entry name" value="Bac_rhamnosid6H"/>
    <property type="match status" value="1"/>
</dbReference>
<feature type="domain" description="Alpha-L-rhamnosidase six-hairpin glycosidase" evidence="4">
    <location>
        <begin position="229"/>
        <end position="392"/>
    </location>
</feature>
<dbReference type="SUPFAM" id="SSF48208">
    <property type="entry name" value="Six-hairpin glycosidases"/>
    <property type="match status" value="1"/>
</dbReference>
<dbReference type="InterPro" id="IPR008928">
    <property type="entry name" value="6-hairpin_glycosidase_sf"/>
</dbReference>
<evidence type="ECO:0000259" key="4">
    <source>
        <dbReference type="Pfam" id="PF17389"/>
    </source>
</evidence>
<dbReference type="PANTHER" id="PTHR33307:SF6">
    <property type="entry name" value="ALPHA-RHAMNOSIDASE (EUROFUNG)-RELATED"/>
    <property type="match status" value="1"/>
</dbReference>
<dbReference type="GO" id="GO:0005975">
    <property type="term" value="P:carbohydrate metabolic process"/>
    <property type="evidence" value="ECO:0007669"/>
    <property type="project" value="InterPro"/>
</dbReference>
<sequence length="488" mass="55230">MEGDGPMRPLRFRKSFNLSFTGKMKTARLYVTSLGSYQAYINGVKVGNHCMAPGWTSYGHRINYQVFDIAALIDENGPNVIGVEDSSGGTRRIYGDVLAILSQLEISSVQGEAFRLNSDGSWCCAPSAIIRSEIYDGELYDAREEQFGWNDRQNFDDTCWVKARSLDLPHAQLVAPNAPPVRVTEEVWPAAILTSKTGKTIIDFGQNLVGVLRIKSLRKPTGSKVTFTHAEVLENDWLEDVAAEQLEGAESIPTFVVPNALQKLRACVPQAVWDDVTVLTPWALYQTFGDVGILRKQYDSMGAWVDFGIRRGPDRLWDPELWQLGDWLDPTALPEEPGNSRTSGTFVADAYLVHVTCIIARVSGILERHANAKRYHADCLLLRKNFQEKYIAPLWTRRSRHSNCTEPRHHIFSSRNARTSCDRRESSCLSRSLGQISCFDWLRWHTYHYPCLDICRAISVRNLACGWRRAIETQLKLLLQVFMREGLL</sequence>
<name>A0A0D2I1Y0_9EURO</name>
<feature type="domain" description="Bacterial alpha-L-rhamnosidase N-terminal" evidence="3">
    <location>
        <begin position="23"/>
        <end position="185"/>
    </location>
</feature>
<dbReference type="OrthoDB" id="10036721at2759"/>
<dbReference type="GeneID" id="25299232"/>
<dbReference type="GO" id="GO:0030596">
    <property type="term" value="F:alpha-L-rhamnosidase activity"/>
    <property type="evidence" value="ECO:0007669"/>
    <property type="project" value="UniProtKB-EC"/>
</dbReference>
<dbReference type="Pfam" id="PF08531">
    <property type="entry name" value="Bac_rhamnosid_N"/>
    <property type="match status" value="1"/>
</dbReference>
<dbReference type="InterPro" id="IPR013737">
    <property type="entry name" value="Bac_rhamnosid_N"/>
</dbReference>
<dbReference type="HOGENOM" id="CLU_559155_0_0_1"/>
<reference evidence="5 6" key="1">
    <citation type="submission" date="2015-01" db="EMBL/GenBank/DDBJ databases">
        <title>The Genome Sequence of Rhinocladiella mackenzie CBS 650.93.</title>
        <authorList>
            <consortium name="The Broad Institute Genomics Platform"/>
            <person name="Cuomo C."/>
            <person name="de Hoog S."/>
            <person name="Gorbushina A."/>
            <person name="Stielow B."/>
            <person name="Teixiera M."/>
            <person name="Abouelleil A."/>
            <person name="Chapman S.B."/>
            <person name="Priest M."/>
            <person name="Young S.K."/>
            <person name="Wortman J."/>
            <person name="Nusbaum C."/>
            <person name="Birren B."/>
        </authorList>
    </citation>
    <scope>NUCLEOTIDE SEQUENCE [LARGE SCALE GENOMIC DNA]</scope>
    <source>
        <strain evidence="5 6">CBS 650.93</strain>
    </source>
</reference>
<dbReference type="RefSeq" id="XP_013266885.1">
    <property type="nucleotide sequence ID" value="XM_013411431.1"/>
</dbReference>
<gene>
    <name evidence="5" type="ORF">Z518_11161</name>
</gene>
<dbReference type="EMBL" id="KN847485">
    <property type="protein sequence ID" value="KIW99748.1"/>
    <property type="molecule type" value="Genomic_DNA"/>
</dbReference>
<dbReference type="PANTHER" id="PTHR33307">
    <property type="entry name" value="ALPHA-RHAMNOSIDASE (EUROFUNG)"/>
    <property type="match status" value="1"/>
</dbReference>
<evidence type="ECO:0000259" key="3">
    <source>
        <dbReference type="Pfam" id="PF08531"/>
    </source>
</evidence>
<dbReference type="AlphaFoldDB" id="A0A0D2I1Y0"/>
<dbReference type="EC" id="3.2.1.40" evidence="2"/>
<accession>A0A0D2I1Y0</accession>
<evidence type="ECO:0000313" key="6">
    <source>
        <dbReference type="Proteomes" id="UP000053617"/>
    </source>
</evidence>
<dbReference type="Gene3D" id="1.50.10.10">
    <property type="match status" value="1"/>
</dbReference>
<dbReference type="InterPro" id="IPR012341">
    <property type="entry name" value="6hp_glycosidase-like_sf"/>
</dbReference>
<proteinExistence type="predicted"/>
<keyword evidence="6" id="KW-1185">Reference proteome</keyword>
<dbReference type="Gene3D" id="2.60.120.260">
    <property type="entry name" value="Galactose-binding domain-like"/>
    <property type="match status" value="1"/>
</dbReference>
<dbReference type="STRING" id="1442369.A0A0D2I1Y0"/>
<dbReference type="InterPro" id="IPR016007">
    <property type="entry name" value="Alpha_rhamnosid"/>
</dbReference>
<dbReference type="InterPro" id="IPR035396">
    <property type="entry name" value="Bac_rhamnosid6H"/>
</dbReference>
<protein>
    <recommendedName>
        <fullName evidence="2">alpha-L-rhamnosidase</fullName>
        <ecNumber evidence="2">3.2.1.40</ecNumber>
    </recommendedName>
</protein>
<comment type="catalytic activity">
    <reaction evidence="1">
        <text>Hydrolysis of terminal non-reducing alpha-L-rhamnose residues in alpha-L-rhamnosides.</text>
        <dbReference type="EC" id="3.2.1.40"/>
    </reaction>
</comment>
<evidence type="ECO:0000256" key="2">
    <source>
        <dbReference type="ARBA" id="ARBA00012652"/>
    </source>
</evidence>
<organism evidence="5 6">
    <name type="scientific">Rhinocladiella mackenziei CBS 650.93</name>
    <dbReference type="NCBI Taxonomy" id="1442369"/>
    <lineage>
        <taxon>Eukaryota</taxon>
        <taxon>Fungi</taxon>
        <taxon>Dikarya</taxon>
        <taxon>Ascomycota</taxon>
        <taxon>Pezizomycotina</taxon>
        <taxon>Eurotiomycetes</taxon>
        <taxon>Chaetothyriomycetidae</taxon>
        <taxon>Chaetothyriales</taxon>
        <taxon>Herpotrichiellaceae</taxon>
        <taxon>Rhinocladiella</taxon>
    </lineage>
</organism>
<dbReference type="VEuPathDB" id="FungiDB:Z518_11161"/>
<dbReference type="Proteomes" id="UP000053617">
    <property type="component" value="Unassembled WGS sequence"/>
</dbReference>
<evidence type="ECO:0000313" key="5">
    <source>
        <dbReference type="EMBL" id="KIW99748.1"/>
    </source>
</evidence>
<evidence type="ECO:0000256" key="1">
    <source>
        <dbReference type="ARBA" id="ARBA00001445"/>
    </source>
</evidence>